<dbReference type="PANTHER" id="PTHR42760:SF135">
    <property type="entry name" value="BLL7886 PROTEIN"/>
    <property type="match status" value="1"/>
</dbReference>
<dbReference type="NCBIfam" id="NF004202">
    <property type="entry name" value="PRK05653.2-2"/>
    <property type="match status" value="1"/>
</dbReference>
<evidence type="ECO:0000313" key="5">
    <source>
        <dbReference type="Proteomes" id="UP000195981"/>
    </source>
</evidence>
<dbReference type="GO" id="GO:0030497">
    <property type="term" value="P:fatty acid elongation"/>
    <property type="evidence" value="ECO:0007669"/>
    <property type="project" value="TreeGrafter"/>
</dbReference>
<evidence type="ECO:0000256" key="1">
    <source>
        <dbReference type="ARBA" id="ARBA00006484"/>
    </source>
</evidence>
<dbReference type="SMART" id="SM00822">
    <property type="entry name" value="PKS_KR"/>
    <property type="match status" value="1"/>
</dbReference>
<feature type="domain" description="Ketoreductase" evidence="3">
    <location>
        <begin position="8"/>
        <end position="184"/>
    </location>
</feature>
<dbReference type="SUPFAM" id="SSF51735">
    <property type="entry name" value="NAD(P)-binding Rossmann-fold domains"/>
    <property type="match status" value="1"/>
</dbReference>
<evidence type="ECO:0000259" key="3">
    <source>
        <dbReference type="SMART" id="SM00822"/>
    </source>
</evidence>
<dbReference type="EC" id="1.1.1.100" evidence="4"/>
<dbReference type="EMBL" id="FWFG01000048">
    <property type="protein sequence ID" value="SLM90541.1"/>
    <property type="molecule type" value="Genomic_DNA"/>
</dbReference>
<dbReference type="PRINTS" id="PR00080">
    <property type="entry name" value="SDRFAMILY"/>
</dbReference>
<dbReference type="AlphaFoldDB" id="A0A1X6WXG1"/>
<protein>
    <submittedName>
        <fullName evidence="4">3-oxoacyl-[acyl-carrier protein] reductase</fullName>
        <ecNumber evidence="4">1.1.1.100</ecNumber>
    </submittedName>
</protein>
<proteinExistence type="inferred from homology"/>
<dbReference type="Gene3D" id="3.40.50.720">
    <property type="entry name" value="NAD(P)-binding Rossmann-like Domain"/>
    <property type="match status" value="1"/>
</dbReference>
<reference evidence="4 5" key="1">
    <citation type="submission" date="2017-02" db="EMBL/GenBank/DDBJ databases">
        <authorList>
            <person name="Peterson S.W."/>
        </authorList>
    </citation>
    <scope>NUCLEOTIDE SEQUENCE [LARGE SCALE GENOMIC DNA]</scope>
    <source>
        <strain evidence="4 5">CIP104813</strain>
    </source>
</reference>
<dbReference type="InterPro" id="IPR057326">
    <property type="entry name" value="KR_dom"/>
</dbReference>
<dbReference type="GO" id="GO:0004316">
    <property type="term" value="F:3-oxoacyl-[acyl-carrier-protein] reductase (NADPH) activity"/>
    <property type="evidence" value="ECO:0007669"/>
    <property type="project" value="UniProtKB-EC"/>
</dbReference>
<dbReference type="PANTHER" id="PTHR42760">
    <property type="entry name" value="SHORT-CHAIN DEHYDROGENASES/REDUCTASES FAMILY MEMBER"/>
    <property type="match status" value="1"/>
</dbReference>
<dbReference type="RefSeq" id="WP_087103296.1">
    <property type="nucleotide sequence ID" value="NZ_FWFG01000048.1"/>
</dbReference>
<keyword evidence="5" id="KW-1185">Reference proteome</keyword>
<dbReference type="CDD" id="cd05233">
    <property type="entry name" value="SDR_c"/>
    <property type="match status" value="1"/>
</dbReference>
<gene>
    <name evidence="4" type="ORF">FM110_05165</name>
</gene>
<dbReference type="InterPro" id="IPR036291">
    <property type="entry name" value="NAD(P)-bd_dom_sf"/>
</dbReference>
<accession>A0A1X6WXG1</accession>
<keyword evidence="2 4" id="KW-0560">Oxidoreductase</keyword>
<dbReference type="Pfam" id="PF13561">
    <property type="entry name" value="adh_short_C2"/>
    <property type="match status" value="1"/>
</dbReference>
<dbReference type="OrthoDB" id="272646at2"/>
<dbReference type="InterPro" id="IPR002347">
    <property type="entry name" value="SDR_fam"/>
</dbReference>
<evidence type="ECO:0000313" key="4">
    <source>
        <dbReference type="EMBL" id="SLM90541.1"/>
    </source>
</evidence>
<sequence>MTALLEGRTALVTGGTLGIGAGIAERLRAHGARVAVTGVTEEECAQARETGAIAHVLDVRDADACRRVVADVVAELGGLSILASNAGVYPQARIDAMTDADIDAIFDINVKGTIHAVQAAIPALEASGRGRIVVTSSITGNITGFPAWSHYGATKAAQMGFVRSAAIELARRSVTVNAVLPGNIVTPGLRELGQEYMDRMARSVPAGFLGEPADIGEAVAFLAFDGARYITGQGIVVDGGQILPETPEALEDL</sequence>
<comment type="similarity">
    <text evidence="1">Belongs to the short-chain dehydrogenases/reductases (SDR) family.</text>
</comment>
<organism evidence="4 5">
    <name type="scientific">Brachybacterium nesterenkovii</name>
    <dbReference type="NCBI Taxonomy" id="47847"/>
    <lineage>
        <taxon>Bacteria</taxon>
        <taxon>Bacillati</taxon>
        <taxon>Actinomycetota</taxon>
        <taxon>Actinomycetes</taxon>
        <taxon>Micrococcales</taxon>
        <taxon>Dermabacteraceae</taxon>
        <taxon>Brachybacterium</taxon>
    </lineage>
</organism>
<name>A0A1X6WXG1_9MICO</name>
<dbReference type="Proteomes" id="UP000195981">
    <property type="component" value="Unassembled WGS sequence"/>
</dbReference>
<dbReference type="FunFam" id="3.40.50.720:FF:000084">
    <property type="entry name" value="Short-chain dehydrogenase reductase"/>
    <property type="match status" value="1"/>
</dbReference>
<evidence type="ECO:0000256" key="2">
    <source>
        <dbReference type="ARBA" id="ARBA00023002"/>
    </source>
</evidence>
<dbReference type="PRINTS" id="PR00081">
    <property type="entry name" value="GDHRDH"/>
</dbReference>